<evidence type="ECO:0000313" key="1">
    <source>
        <dbReference type="EMBL" id="QNE79139.1"/>
    </source>
</evidence>
<dbReference type="KEGG" id="sfiy:F0344_08875"/>
<name>A0A7G7BUX4_9ACTN</name>
<reference evidence="2" key="1">
    <citation type="submission" date="2019-10" db="EMBL/GenBank/DDBJ databases">
        <title>Antimicrobial potential of Antarctic Bacteria.</title>
        <authorList>
            <person name="Benaud N."/>
            <person name="Edwards R.J."/>
            <person name="Ferrari B.C."/>
        </authorList>
    </citation>
    <scope>NUCLEOTIDE SEQUENCE [LARGE SCALE GENOMIC DNA]</scope>
    <source>
        <strain evidence="2">NBSH44</strain>
    </source>
</reference>
<dbReference type="Proteomes" id="UP000515307">
    <property type="component" value="Chromosome"/>
</dbReference>
<dbReference type="EMBL" id="CP045702">
    <property type="protein sequence ID" value="QNE79139.1"/>
    <property type="molecule type" value="Genomic_DNA"/>
</dbReference>
<dbReference type="AlphaFoldDB" id="A0A7G7BUX4"/>
<accession>A0A7G7BUX4</accession>
<organism evidence="1 2">
    <name type="scientific">Streptomyces finlayi</name>
    <dbReference type="NCBI Taxonomy" id="67296"/>
    <lineage>
        <taxon>Bacteria</taxon>
        <taxon>Bacillati</taxon>
        <taxon>Actinomycetota</taxon>
        <taxon>Actinomycetes</taxon>
        <taxon>Kitasatosporales</taxon>
        <taxon>Streptomycetaceae</taxon>
        <taxon>Streptomyces</taxon>
    </lineage>
</organism>
<protein>
    <submittedName>
        <fullName evidence="1">Uncharacterized protein</fullName>
    </submittedName>
</protein>
<proteinExistence type="predicted"/>
<gene>
    <name evidence="1" type="ORF">F0344_08875</name>
</gene>
<evidence type="ECO:0000313" key="2">
    <source>
        <dbReference type="Proteomes" id="UP000515307"/>
    </source>
</evidence>
<sequence length="204" mass="21993">MFEVYSDEYAVPGISTDALYALLGTAMTELGPAGLVETTDAFSGLDSVEFPEVGACRWYAYRLAVSFSYEGARSRCMTAGEAAAGLALSGYARNPGAGRLDARSLARQVREGAARVPAAVLVRLGRAVSEDLARIPDPQGSGAWLHRRLLPDRQHTRHCFDLIRSNVPVPLPLVVRTDDGTYQIGAAPPPGPGNRWARPLRAQW</sequence>
<keyword evidence="2" id="KW-1185">Reference proteome</keyword>